<dbReference type="InterPro" id="IPR000600">
    <property type="entry name" value="ROK"/>
</dbReference>
<comment type="similarity">
    <text evidence="1">Belongs to the ROK (NagC/XylR) family.</text>
</comment>
<dbReference type="SUPFAM" id="SSF53067">
    <property type="entry name" value="Actin-like ATPase domain"/>
    <property type="match status" value="1"/>
</dbReference>
<evidence type="ECO:0000313" key="3">
    <source>
        <dbReference type="EMBL" id="MEQ5843503.1"/>
    </source>
</evidence>
<proteinExistence type="inferred from homology"/>
<dbReference type="PANTHER" id="PTHR18964:SF149">
    <property type="entry name" value="BIFUNCTIONAL UDP-N-ACETYLGLUCOSAMINE 2-EPIMERASE_N-ACETYLMANNOSAMINE KINASE"/>
    <property type="match status" value="1"/>
</dbReference>
<comment type="caution">
    <text evidence="3">The sequence shown here is derived from an EMBL/GenBank/DDBJ whole genome shotgun (WGS) entry which is preliminary data.</text>
</comment>
<protein>
    <submittedName>
        <fullName evidence="3">ROK family protein</fullName>
    </submittedName>
</protein>
<dbReference type="Proteomes" id="UP001469089">
    <property type="component" value="Unassembled WGS sequence"/>
</dbReference>
<dbReference type="RefSeq" id="WP_349545147.1">
    <property type="nucleotide sequence ID" value="NZ_JAOALG010000002.1"/>
</dbReference>
<dbReference type="Pfam" id="PF00480">
    <property type="entry name" value="ROK"/>
    <property type="match status" value="1"/>
</dbReference>
<organism evidence="3 4">
    <name type="scientific">Paraburkholderia acidicola</name>
    <dbReference type="NCBI Taxonomy" id="1912599"/>
    <lineage>
        <taxon>Bacteria</taxon>
        <taxon>Pseudomonadati</taxon>
        <taxon>Pseudomonadota</taxon>
        <taxon>Betaproteobacteria</taxon>
        <taxon>Burkholderiales</taxon>
        <taxon>Burkholderiaceae</taxon>
        <taxon>Paraburkholderia</taxon>
    </lineage>
</organism>
<evidence type="ECO:0000313" key="4">
    <source>
        <dbReference type="Proteomes" id="UP001469089"/>
    </source>
</evidence>
<dbReference type="PANTHER" id="PTHR18964">
    <property type="entry name" value="ROK (REPRESSOR, ORF, KINASE) FAMILY"/>
    <property type="match status" value="1"/>
</dbReference>
<keyword evidence="4" id="KW-1185">Reference proteome</keyword>
<evidence type="ECO:0000256" key="2">
    <source>
        <dbReference type="SAM" id="MobiDB-lite"/>
    </source>
</evidence>
<reference evidence="3 4" key="1">
    <citation type="journal article" date="2024" name="Chem. Sci.">
        <title>Discovery of a lagriamide polyketide by integrated genome mining, isotopic labeling, and untargeted metabolomics.</title>
        <authorList>
            <person name="Fergusson C.H."/>
            <person name="Saulog J."/>
            <person name="Paulo B.S."/>
            <person name="Wilson D.M."/>
            <person name="Liu D.Y."/>
            <person name="Morehouse N.J."/>
            <person name="Waterworth S."/>
            <person name="Barkei J."/>
            <person name="Gray C.A."/>
            <person name="Kwan J.C."/>
            <person name="Eustaquio A.S."/>
            <person name="Linington R.G."/>
        </authorList>
    </citation>
    <scope>NUCLEOTIDE SEQUENCE [LARGE SCALE GENOMIC DNA]</scope>
    <source>
        <strain evidence="3 4">RL17-338-BIF-B</strain>
    </source>
</reference>
<dbReference type="InterPro" id="IPR043129">
    <property type="entry name" value="ATPase_NBD"/>
</dbReference>
<evidence type="ECO:0000256" key="1">
    <source>
        <dbReference type="ARBA" id="ARBA00006479"/>
    </source>
</evidence>
<accession>A0ABV1LW50</accession>
<dbReference type="Gene3D" id="3.30.420.40">
    <property type="match status" value="2"/>
</dbReference>
<sequence>MNGKARMQQDDSRYPQGGGSGSDGDGANRKYGNETDFVLAVDFGGTKIAMSTATTNGVRLIETEIPTHAPQGATRVMERMFDAAHALIAQTTARHGGALRVVAAVTPGIVEPDGVRLAPNNPGWDTLPLAQTLRAGFDGASVVVETDVKAAALAESRCGALMGVECGLYLNLGTGLASAAVIDGKVLRGAHGAAGEIGYQLRGVADEIPFADGGTPLEQFVSGSALSNRVGALLGRSVSAREAFVLAGADARIAALIDDALYRLAVHIANIALTLDPSRIAVGGGMARVPRILPELAAMLARAVPYPPEVVPAAFEHGAALQGAILCAVDAWTAAQRVQSPEWVRAATAV</sequence>
<dbReference type="EMBL" id="JAOALG010000002">
    <property type="protein sequence ID" value="MEQ5843503.1"/>
    <property type="molecule type" value="Genomic_DNA"/>
</dbReference>
<gene>
    <name evidence="3" type="ORF">N0A02_29015</name>
</gene>
<feature type="region of interest" description="Disordered" evidence="2">
    <location>
        <begin position="1"/>
        <end position="29"/>
    </location>
</feature>
<name>A0ABV1LW50_9BURK</name>